<gene>
    <name evidence="1" type="ORF">I0K15_09780</name>
</gene>
<evidence type="ECO:0000313" key="2">
    <source>
        <dbReference type="Proteomes" id="UP000594800"/>
    </source>
</evidence>
<dbReference type="InterPro" id="IPR029044">
    <property type="entry name" value="Nucleotide-diphossugar_trans"/>
</dbReference>
<reference evidence="1 2" key="1">
    <citation type="submission" date="2020-11" db="EMBL/GenBank/DDBJ databases">
        <title>Description of Pontivivens ytuae sp. nov. isolated from deep sea sediment of Mariana Trench.</title>
        <authorList>
            <person name="Wang Z."/>
            <person name="Sun Q.-L."/>
            <person name="Xu X.-D."/>
            <person name="Tang Y.-Z."/>
            <person name="Zhang J."/>
        </authorList>
    </citation>
    <scope>NUCLEOTIDE SEQUENCE [LARGE SCALE GENOMIC DNA]</scope>
    <source>
        <strain evidence="1 2">MT2928</strain>
    </source>
</reference>
<keyword evidence="2" id="KW-1185">Reference proteome</keyword>
<evidence type="ECO:0000313" key="1">
    <source>
        <dbReference type="EMBL" id="QPH55990.1"/>
    </source>
</evidence>
<dbReference type="EMBL" id="CP064942">
    <property type="protein sequence ID" value="QPH55990.1"/>
    <property type="molecule type" value="Genomic_DNA"/>
</dbReference>
<sequence>MCFNILMVVQRGRLAYEAVLALASLPKSTRVLLAEPQPGPLWPEDPRVGDDDLYEFYRARGAEVVPLRNRVFGAAYPHGNKIEALGLLPEGEPFLFLDTDTLFLREPDLPDQLFERPAASLRRVASWPKVSSEEQRAEIWQALYNRFGIALQEDERWPVGDWRRFPYFNAGWVLGPCPHRFGAQWHEIAEAIWREPGPVLEEQALTPWLDQIALPLTIAAEGGVQRDVPGLDGDITCHWRTLPLAYARESDAVIARLEEVAQVPRIKKLLKRYPPFHQMLYRGGGAEVRAMFADGVAEDEAVIRRRLKDARLWVR</sequence>
<protein>
    <submittedName>
        <fullName evidence="1">Uncharacterized protein</fullName>
    </submittedName>
</protein>
<name>A0A7S9LVZ5_9RHOB</name>
<dbReference type="KEGG" id="poz:I0K15_09780"/>
<dbReference type="SUPFAM" id="SSF53448">
    <property type="entry name" value="Nucleotide-diphospho-sugar transferases"/>
    <property type="match status" value="1"/>
</dbReference>
<dbReference type="RefSeq" id="WP_196105250.1">
    <property type="nucleotide sequence ID" value="NZ_CP064942.1"/>
</dbReference>
<proteinExistence type="predicted"/>
<organism evidence="1 2">
    <name type="scientific">Pontivivens ytuae</name>
    <dbReference type="NCBI Taxonomy" id="2789856"/>
    <lineage>
        <taxon>Bacteria</taxon>
        <taxon>Pseudomonadati</taxon>
        <taxon>Pseudomonadota</taxon>
        <taxon>Alphaproteobacteria</taxon>
        <taxon>Rhodobacterales</taxon>
        <taxon>Paracoccaceae</taxon>
        <taxon>Pontivivens</taxon>
    </lineage>
</organism>
<accession>A0A7S9LVZ5</accession>
<dbReference type="AlphaFoldDB" id="A0A7S9LVZ5"/>
<dbReference type="Proteomes" id="UP000594800">
    <property type="component" value="Chromosome"/>
</dbReference>